<evidence type="ECO:0000313" key="1">
    <source>
        <dbReference type="EMBL" id="KAJ7554211.1"/>
    </source>
</evidence>
<accession>A0ACC2DJ39</accession>
<organism evidence="1 2">
    <name type="scientific">Diphasiastrum complanatum</name>
    <name type="common">Issler's clubmoss</name>
    <name type="synonym">Lycopodium complanatum</name>
    <dbReference type="NCBI Taxonomy" id="34168"/>
    <lineage>
        <taxon>Eukaryota</taxon>
        <taxon>Viridiplantae</taxon>
        <taxon>Streptophyta</taxon>
        <taxon>Embryophyta</taxon>
        <taxon>Tracheophyta</taxon>
        <taxon>Lycopodiopsida</taxon>
        <taxon>Lycopodiales</taxon>
        <taxon>Lycopodiaceae</taxon>
        <taxon>Lycopodioideae</taxon>
        <taxon>Diphasiastrum</taxon>
    </lineage>
</organism>
<evidence type="ECO:0000313" key="2">
    <source>
        <dbReference type="Proteomes" id="UP001162992"/>
    </source>
</evidence>
<reference evidence="2" key="1">
    <citation type="journal article" date="2024" name="Proc. Natl. Acad. Sci. U.S.A.">
        <title>Extraordinary preservation of gene collinearity over three hundred million years revealed in homosporous lycophytes.</title>
        <authorList>
            <person name="Li C."/>
            <person name="Wickell D."/>
            <person name="Kuo L.Y."/>
            <person name="Chen X."/>
            <person name="Nie B."/>
            <person name="Liao X."/>
            <person name="Peng D."/>
            <person name="Ji J."/>
            <person name="Jenkins J."/>
            <person name="Williams M."/>
            <person name="Shu S."/>
            <person name="Plott C."/>
            <person name="Barry K."/>
            <person name="Rajasekar S."/>
            <person name="Grimwood J."/>
            <person name="Han X."/>
            <person name="Sun S."/>
            <person name="Hou Z."/>
            <person name="He W."/>
            <person name="Dai G."/>
            <person name="Sun C."/>
            <person name="Schmutz J."/>
            <person name="Leebens-Mack J.H."/>
            <person name="Li F.W."/>
            <person name="Wang L."/>
        </authorList>
    </citation>
    <scope>NUCLEOTIDE SEQUENCE [LARGE SCALE GENOMIC DNA]</scope>
    <source>
        <strain evidence="2">cv. PW_Plant_1</strain>
    </source>
</reference>
<dbReference type="EMBL" id="CM055097">
    <property type="protein sequence ID" value="KAJ7554211.1"/>
    <property type="molecule type" value="Genomic_DNA"/>
</dbReference>
<comment type="caution">
    <text evidence="1">The sequence shown here is derived from an EMBL/GenBank/DDBJ whole genome shotgun (WGS) entry which is preliminary data.</text>
</comment>
<gene>
    <name evidence="1" type="ORF">O6H91_06G130900</name>
</gene>
<keyword evidence="2" id="KW-1185">Reference proteome</keyword>
<sequence>MDTTAAAELGMGASVGVDGSGYWSNEGWSQQDYQPLKPANVTGGEWPGVAPSPGYGPPAPGQGRPAPYGSEPPQKKMRTAAGEHQDGYEYPPGKDYHSGDLCDGQAPASNDAHGVSTGIWYGSGSGTEAGYAGAGNGGWYSGYAPGTVPVGYGTNPGMAANTSYGGSNSGYGAPGSGESYGAAGALSSGNDRGVTFTSRMFYKTKLCTKFGIGACTFGARCNFAHGMEEIRKPPPGWEGVRLSQGNEGWGHTQSGISQSYDGAQRGPLNKTRLCRIYYSEGACPYGDKCSFLHDVQGLQPAPPKDPSAFSGSVGGGSGLSRVVGGQAAGKPPNLKTKICRRWETTGQCNFGENCHFAHGVSELKTYGRSSGDAFAGSGSFAAPYPTAANVTGSSSLSASELSSVKADGKITNGDGSGNFSDGTNGQEFPPGNSAGRQETKFYSSNHLLADSFSNKVSSGRTDGSFTREYSTHPVQQNVPFFYAGNNHDVSGQRLNSAGNVSRGTVPDEDNE</sequence>
<proteinExistence type="predicted"/>
<protein>
    <submittedName>
        <fullName evidence="1">Uncharacterized protein</fullName>
    </submittedName>
</protein>
<dbReference type="Proteomes" id="UP001162992">
    <property type="component" value="Chromosome 6"/>
</dbReference>
<name>A0ACC2DJ39_DIPCM</name>